<proteinExistence type="inferred from homology"/>
<evidence type="ECO:0000313" key="6">
    <source>
        <dbReference type="Proteomes" id="UP000255467"/>
    </source>
</evidence>
<reference evidence="5 6" key="1">
    <citation type="submission" date="2018-06" db="EMBL/GenBank/DDBJ databases">
        <authorList>
            <consortium name="Pathogen Informatics"/>
            <person name="Doyle S."/>
        </authorList>
    </citation>
    <scope>NUCLEOTIDE SEQUENCE [LARGE SCALE GENOMIC DNA]</scope>
    <source>
        <strain evidence="5 6">NCTC1934</strain>
    </source>
</reference>
<comment type="similarity">
    <text evidence="2">Belongs to the EspG family.</text>
</comment>
<evidence type="ECO:0000256" key="2">
    <source>
        <dbReference type="ARBA" id="ARBA00006411"/>
    </source>
</evidence>
<dbReference type="Proteomes" id="UP000255467">
    <property type="component" value="Unassembled WGS sequence"/>
</dbReference>
<dbReference type="OrthoDB" id="3681944at2"/>
<comment type="subcellular location">
    <subcellularLocation>
        <location evidence="1">Cytoplasm</location>
    </subcellularLocation>
</comment>
<keyword evidence="6" id="KW-1185">Reference proteome</keyword>
<keyword evidence="3" id="KW-0963">Cytoplasm</keyword>
<sequence length="262" mass="27796">MTTLTNDGVIALAGHLGVQTLPLVLSIGPQQESHRDWALAQERARAELISGRVIDGRGDVEPDMAEAMFVLAQPERELAVRVFSEDGQTRVCVARRGASQAVAVRRGDSLSLRTLWSDGSAESLARPIIEALGGCPPADVVNLSAPSAELHERFDAATTSEDYAGAVFRYGLEETEATAYGLALASCKAYAEVVAYAHADGVTDRSPGAAVVYDTARGRIVSAPGVAPDQQIWSTLTPGTDHRIAQAISGLFDWLPGGRWLS</sequence>
<protein>
    <submittedName>
        <fullName evidence="5">ESX-1 secretion-associated protein EspG1</fullName>
    </submittedName>
</protein>
<evidence type="ECO:0000256" key="1">
    <source>
        <dbReference type="ARBA" id="ARBA00004496"/>
    </source>
</evidence>
<dbReference type="Pfam" id="PF14011">
    <property type="entry name" value="ESX-1_EspG"/>
    <property type="match status" value="1"/>
</dbReference>
<gene>
    <name evidence="5" type="primary">espG1_3</name>
    <name evidence="5" type="ORF">NCTC1934_02660</name>
</gene>
<keyword evidence="4" id="KW-0143">Chaperone</keyword>
<organism evidence="5 6">
    <name type="scientific">Nocardia otitidiscaviarum</name>
    <dbReference type="NCBI Taxonomy" id="1823"/>
    <lineage>
        <taxon>Bacteria</taxon>
        <taxon>Bacillati</taxon>
        <taxon>Actinomycetota</taxon>
        <taxon>Actinomycetes</taxon>
        <taxon>Mycobacteriales</taxon>
        <taxon>Nocardiaceae</taxon>
        <taxon>Nocardia</taxon>
    </lineage>
</organism>
<dbReference type="STRING" id="1406858.GCA_000710895_07294"/>
<name>A0A378YIU9_9NOCA</name>
<dbReference type="InterPro" id="IPR025734">
    <property type="entry name" value="EspG"/>
</dbReference>
<dbReference type="EMBL" id="UGRY01000002">
    <property type="protein sequence ID" value="SUA76683.1"/>
    <property type="molecule type" value="Genomic_DNA"/>
</dbReference>
<accession>A0A378YIU9</accession>
<dbReference type="AlphaFoldDB" id="A0A378YIU9"/>
<evidence type="ECO:0000256" key="3">
    <source>
        <dbReference type="ARBA" id="ARBA00022490"/>
    </source>
</evidence>
<evidence type="ECO:0000313" key="5">
    <source>
        <dbReference type="EMBL" id="SUA76683.1"/>
    </source>
</evidence>
<evidence type="ECO:0000256" key="4">
    <source>
        <dbReference type="ARBA" id="ARBA00023186"/>
    </source>
</evidence>